<dbReference type="Pfam" id="PF03572">
    <property type="entry name" value="Peptidase_S41"/>
    <property type="match status" value="1"/>
</dbReference>
<name>A0A290WXN6_9BURK</name>
<accession>A0A290WXN6</accession>
<feature type="chain" id="PRO_5012787218" description="Tail specific protease domain-containing protein" evidence="1">
    <location>
        <begin position="23"/>
        <end position="449"/>
    </location>
</feature>
<keyword evidence="4" id="KW-1185">Reference proteome</keyword>
<dbReference type="EMBL" id="CP023422">
    <property type="protein sequence ID" value="ATD61468.1"/>
    <property type="molecule type" value="Genomic_DNA"/>
</dbReference>
<dbReference type="RefSeq" id="WP_096235482.1">
    <property type="nucleotide sequence ID" value="NZ_CP023422.1"/>
</dbReference>
<protein>
    <recommendedName>
        <fullName evidence="2">Tail specific protease domain-containing protein</fullName>
    </recommendedName>
</protein>
<gene>
    <name evidence="3" type="ORF">CNX70_15845</name>
</gene>
<evidence type="ECO:0000313" key="4">
    <source>
        <dbReference type="Proteomes" id="UP000218437"/>
    </source>
</evidence>
<dbReference type="KEGG" id="jsv:CNX70_15845"/>
<reference evidence="3 4" key="1">
    <citation type="submission" date="2017-09" db="EMBL/GenBank/DDBJ databases">
        <title>Complete genome sequence of Janthinobacterium svalbardensis PAMC 27463.</title>
        <authorList>
            <person name="Cho Y.-J."/>
            <person name="Cho A."/>
            <person name="Kim O.-S."/>
            <person name="Lee J.-I."/>
        </authorList>
    </citation>
    <scope>NUCLEOTIDE SEQUENCE [LARGE SCALE GENOMIC DNA]</scope>
    <source>
        <strain evidence="3 4">PAMC 27463</strain>
    </source>
</reference>
<dbReference type="AlphaFoldDB" id="A0A290WXN6"/>
<dbReference type="GO" id="GO:0006508">
    <property type="term" value="P:proteolysis"/>
    <property type="evidence" value="ECO:0007669"/>
    <property type="project" value="InterPro"/>
</dbReference>
<evidence type="ECO:0000256" key="1">
    <source>
        <dbReference type="SAM" id="SignalP"/>
    </source>
</evidence>
<evidence type="ECO:0000259" key="2">
    <source>
        <dbReference type="Pfam" id="PF03572"/>
    </source>
</evidence>
<dbReference type="InterPro" id="IPR029045">
    <property type="entry name" value="ClpP/crotonase-like_dom_sf"/>
</dbReference>
<dbReference type="Proteomes" id="UP000218437">
    <property type="component" value="Chromosome"/>
</dbReference>
<dbReference type="SUPFAM" id="SSF52096">
    <property type="entry name" value="ClpP/crotonase"/>
    <property type="match status" value="1"/>
</dbReference>
<evidence type="ECO:0000313" key="3">
    <source>
        <dbReference type="EMBL" id="ATD61468.1"/>
    </source>
</evidence>
<dbReference type="Gene3D" id="3.90.226.10">
    <property type="entry name" value="2-enoyl-CoA Hydratase, Chain A, domain 1"/>
    <property type="match status" value="1"/>
</dbReference>
<dbReference type="GO" id="GO:0008236">
    <property type="term" value="F:serine-type peptidase activity"/>
    <property type="evidence" value="ECO:0007669"/>
    <property type="project" value="InterPro"/>
</dbReference>
<sequence length="449" mass="48901">MRRLKYLPACLVLLCWTPLALAQPSPLLTPEQLRADLRFIQQSIAATHPQPSFSADPAAVRQAYKYIAEQMQAPLSPDQAWRLLAMLNPLYADGHLALTPAGPLVQSQAFLDAGGSFFPYEVSLDASGALRIRAQLGGAPSPLQGMRITSINGVPAEQIVADLLIRCHGDTAAFRASLLSLRWPFLYWKVLGAPDNYALQFDKGQQLTVPGSSALPAYLAGNGSFAQQFRFELLPRKAALLTINTFAWPDKPQFTAFTADAFRQMREAGVQTLLIDVRANGGGNDDMWIDGLLRYIADKPYRWASTYRKKVIKGRESASEKLGDVIDGEITSWQQPQLDNPLHFSGATYLLVGGRTYSSSVLLSNVMQDFGFGKVVGAAGQARTRQSGGTQRFVLPNTGLELGVPRLLFQRPSGTGGPALLQPDIVLPDSPYNERELIEALLALPAPPA</sequence>
<feature type="signal peptide" evidence="1">
    <location>
        <begin position="1"/>
        <end position="22"/>
    </location>
</feature>
<feature type="domain" description="Tail specific protease" evidence="2">
    <location>
        <begin position="238"/>
        <end position="426"/>
    </location>
</feature>
<keyword evidence="1" id="KW-0732">Signal</keyword>
<dbReference type="InterPro" id="IPR005151">
    <property type="entry name" value="Tail-specific_protease"/>
</dbReference>
<organism evidence="3 4">
    <name type="scientific">Janthinobacterium svalbardensis</name>
    <dbReference type="NCBI Taxonomy" id="368607"/>
    <lineage>
        <taxon>Bacteria</taxon>
        <taxon>Pseudomonadati</taxon>
        <taxon>Pseudomonadota</taxon>
        <taxon>Betaproteobacteria</taxon>
        <taxon>Burkholderiales</taxon>
        <taxon>Oxalobacteraceae</taxon>
        <taxon>Janthinobacterium</taxon>
    </lineage>
</organism>
<proteinExistence type="predicted"/>